<reference evidence="3" key="3">
    <citation type="submission" date="2019-06" db="EMBL/GenBank/DDBJ databases">
        <authorList>
            <person name="Poynton C."/>
            <person name="Hasenbein S."/>
            <person name="Benoit J.B."/>
            <person name="Sepulveda M.S."/>
            <person name="Poelchau M.F."/>
            <person name="Murali S.C."/>
            <person name="Chen S."/>
            <person name="Glastad K.M."/>
            <person name="Werren J.H."/>
            <person name="Vineis J.H."/>
            <person name="Bowen J.L."/>
            <person name="Friedrich M."/>
            <person name="Jones J."/>
            <person name="Robertson H.M."/>
            <person name="Feyereisen R."/>
            <person name="Mechler-Hickson A."/>
            <person name="Mathers N."/>
            <person name="Lee C.E."/>
            <person name="Colbourne J.K."/>
            <person name="Biales A."/>
            <person name="Johnston J.S."/>
            <person name="Wellborn G.A."/>
            <person name="Rosendale A.J."/>
            <person name="Cridge A.G."/>
            <person name="Munoz-Torres M.C."/>
            <person name="Bain P.A."/>
            <person name="Manny A.R."/>
            <person name="Major K.M."/>
            <person name="Lambert F.N."/>
            <person name="Vulpe C.D."/>
            <person name="Tuck P."/>
            <person name="Blalock B.J."/>
            <person name="Lin Y.-Y."/>
            <person name="Smith M.E."/>
            <person name="Ochoa-Acuna H."/>
            <person name="Chen M.-J.M."/>
            <person name="Childers C.P."/>
            <person name="Qu J."/>
            <person name="Dugan S."/>
            <person name="Lee S.L."/>
            <person name="Chao H."/>
            <person name="Dinh H."/>
            <person name="Han Y."/>
            <person name="Doddapaneni H."/>
            <person name="Worley K.C."/>
            <person name="Muzny D.M."/>
            <person name="Gibbs R.A."/>
            <person name="Richards S."/>
        </authorList>
    </citation>
    <scope>NUCLEOTIDE SEQUENCE</scope>
    <source>
        <strain evidence="3">HAZT.00-mixed</strain>
        <tissue evidence="3">Whole organism</tissue>
    </source>
</reference>
<reference evidence="3" key="2">
    <citation type="journal article" date="2018" name="Environ. Sci. Technol.">
        <title>The Toxicogenome of Hyalella azteca: A Model for Sediment Ecotoxicology and Evolutionary Toxicology.</title>
        <authorList>
            <person name="Poynton H.C."/>
            <person name="Hasenbein S."/>
            <person name="Benoit J.B."/>
            <person name="Sepulveda M.S."/>
            <person name="Poelchau M.F."/>
            <person name="Hughes D.S.T."/>
            <person name="Murali S.C."/>
            <person name="Chen S."/>
            <person name="Glastad K.M."/>
            <person name="Goodisman M.A.D."/>
            <person name="Werren J.H."/>
            <person name="Vineis J.H."/>
            <person name="Bowen J.L."/>
            <person name="Friedrich M."/>
            <person name="Jones J."/>
            <person name="Robertson H.M."/>
            <person name="Feyereisen R."/>
            <person name="Mechler-Hickson A."/>
            <person name="Mathers N."/>
            <person name="Lee C.E."/>
            <person name="Colbourne J.K."/>
            <person name="Biales A."/>
            <person name="Johnston J.S."/>
            <person name="Wellborn G.A."/>
            <person name="Rosendale A.J."/>
            <person name="Cridge A.G."/>
            <person name="Munoz-Torres M.C."/>
            <person name="Bain P.A."/>
            <person name="Manny A.R."/>
            <person name="Major K.M."/>
            <person name="Lambert F.N."/>
            <person name="Vulpe C.D."/>
            <person name="Tuck P."/>
            <person name="Blalock B.J."/>
            <person name="Lin Y.Y."/>
            <person name="Smith M.E."/>
            <person name="Ochoa-Acuna H."/>
            <person name="Chen M.M."/>
            <person name="Childers C.P."/>
            <person name="Qu J."/>
            <person name="Dugan S."/>
            <person name="Lee S.L."/>
            <person name="Chao H."/>
            <person name="Dinh H."/>
            <person name="Han Y."/>
            <person name="Doddapaneni H."/>
            <person name="Worley K.C."/>
            <person name="Muzny D.M."/>
            <person name="Gibbs R.A."/>
            <person name="Richards S."/>
        </authorList>
    </citation>
    <scope>NUCLEOTIDE SEQUENCE</scope>
    <source>
        <strain evidence="3">HAZT.00-mixed</strain>
        <tissue evidence="3">Whole organism</tissue>
    </source>
</reference>
<keyword evidence="1" id="KW-0195">Cyclin</keyword>
<protein>
    <recommendedName>
        <fullName evidence="2">Cyclin N-terminal domain-containing protein</fullName>
    </recommendedName>
</protein>
<dbReference type="Gene3D" id="1.10.472.10">
    <property type="entry name" value="Cyclin-like"/>
    <property type="match status" value="1"/>
</dbReference>
<name>A0A6A0H9X1_HYAAZ</name>
<dbReference type="Proteomes" id="UP000711488">
    <property type="component" value="Unassembled WGS sequence"/>
</dbReference>
<dbReference type="GO" id="GO:0006357">
    <property type="term" value="P:regulation of transcription by RNA polymerase II"/>
    <property type="evidence" value="ECO:0007669"/>
    <property type="project" value="InterPro"/>
</dbReference>
<dbReference type="InterPro" id="IPR043198">
    <property type="entry name" value="Cyclin/Ssn8"/>
</dbReference>
<evidence type="ECO:0000313" key="3">
    <source>
        <dbReference type="EMBL" id="KAA0202556.1"/>
    </source>
</evidence>
<accession>A0A6A0H9X1</accession>
<dbReference type="Pfam" id="PF00134">
    <property type="entry name" value="Cyclin_N"/>
    <property type="match status" value="1"/>
</dbReference>
<feature type="domain" description="Cyclin N-terminal" evidence="2">
    <location>
        <begin position="3"/>
        <end position="58"/>
    </location>
</feature>
<dbReference type="SUPFAM" id="SSF47954">
    <property type="entry name" value="Cyclin-like"/>
    <property type="match status" value="1"/>
</dbReference>
<comment type="caution">
    <text evidence="3">The sequence shown here is derived from an EMBL/GenBank/DDBJ whole genome shotgun (WGS) entry which is preliminary data.</text>
</comment>
<proteinExistence type="predicted"/>
<dbReference type="GO" id="GO:0016538">
    <property type="term" value="F:cyclin-dependent protein serine/threonine kinase regulator activity"/>
    <property type="evidence" value="ECO:0007669"/>
    <property type="project" value="InterPro"/>
</dbReference>
<dbReference type="InterPro" id="IPR006671">
    <property type="entry name" value="Cyclin_N"/>
</dbReference>
<gene>
    <name evidence="3" type="ORF">HAZT_HAZT012011</name>
</gene>
<sequence length="75" mass="8726">MVINTAIVYMHRFYMMHSFTSCILCRFHRNVIAPAAIFLAAKVEEQPRKLEHLIRFAHLCIHKDVPAPDVTSEVF</sequence>
<evidence type="ECO:0000256" key="1">
    <source>
        <dbReference type="ARBA" id="ARBA00023127"/>
    </source>
</evidence>
<dbReference type="EMBL" id="JQDR03003384">
    <property type="protein sequence ID" value="KAA0202556.1"/>
    <property type="molecule type" value="Genomic_DNA"/>
</dbReference>
<evidence type="ECO:0000259" key="2">
    <source>
        <dbReference type="Pfam" id="PF00134"/>
    </source>
</evidence>
<dbReference type="PANTHER" id="PTHR10026">
    <property type="entry name" value="CYCLIN"/>
    <property type="match status" value="1"/>
</dbReference>
<organism evidence="3">
    <name type="scientific">Hyalella azteca</name>
    <name type="common">Amphipod</name>
    <dbReference type="NCBI Taxonomy" id="294128"/>
    <lineage>
        <taxon>Eukaryota</taxon>
        <taxon>Metazoa</taxon>
        <taxon>Ecdysozoa</taxon>
        <taxon>Arthropoda</taxon>
        <taxon>Crustacea</taxon>
        <taxon>Multicrustacea</taxon>
        <taxon>Malacostraca</taxon>
        <taxon>Eumalacostraca</taxon>
        <taxon>Peracarida</taxon>
        <taxon>Amphipoda</taxon>
        <taxon>Senticaudata</taxon>
        <taxon>Talitrida</taxon>
        <taxon>Talitroidea</taxon>
        <taxon>Hyalellidae</taxon>
        <taxon>Hyalella</taxon>
    </lineage>
</organism>
<dbReference type="AlphaFoldDB" id="A0A6A0H9X1"/>
<reference evidence="3" key="1">
    <citation type="submission" date="2014-08" db="EMBL/GenBank/DDBJ databases">
        <authorList>
            <person name="Murali S."/>
            <person name="Richards S."/>
            <person name="Bandaranaike D."/>
            <person name="Bellair M."/>
            <person name="Blankenburg K."/>
            <person name="Chao H."/>
            <person name="Dinh H."/>
            <person name="Doddapaneni H."/>
            <person name="Dugan-Rocha S."/>
            <person name="Elkadiri S."/>
            <person name="Gnanaolivu R."/>
            <person name="Hughes D."/>
            <person name="Lee S."/>
            <person name="Li M."/>
            <person name="Ming W."/>
            <person name="Munidasa M."/>
            <person name="Muniz J."/>
            <person name="Nguyen L."/>
            <person name="Osuji N."/>
            <person name="Pu L.-L."/>
            <person name="Puazo M."/>
            <person name="Skinner E."/>
            <person name="Qu C."/>
            <person name="Quiroz J."/>
            <person name="Raj R."/>
            <person name="Weissenberger G."/>
            <person name="Xin Y."/>
            <person name="Zou X."/>
            <person name="Han Y."/>
            <person name="Worley K."/>
            <person name="Muzny D."/>
            <person name="Gibbs R."/>
        </authorList>
    </citation>
    <scope>NUCLEOTIDE SEQUENCE</scope>
    <source>
        <strain evidence="3">HAZT.00-mixed</strain>
        <tissue evidence="3">Whole organism</tissue>
    </source>
</reference>
<dbReference type="InterPro" id="IPR036915">
    <property type="entry name" value="Cyclin-like_sf"/>
</dbReference>